<comment type="caution">
    <text evidence="1">The sequence shown here is derived from an EMBL/GenBank/DDBJ whole genome shotgun (WGS) entry which is preliminary data.</text>
</comment>
<gene>
    <name evidence="1" type="ORF">LCGC14_0196620</name>
</gene>
<sequence length="99" mass="11643">MYLNNQKEAEMKSFEEIIQEATYLLDKQKERLLNDLEGSEIDEDVLKDRMIKTVEEVFRSFFDVSVNDLAPSERGEIERIARETAKEQMPILLAIRANY</sequence>
<organism evidence="1">
    <name type="scientific">marine sediment metagenome</name>
    <dbReference type="NCBI Taxonomy" id="412755"/>
    <lineage>
        <taxon>unclassified sequences</taxon>
        <taxon>metagenomes</taxon>
        <taxon>ecological metagenomes</taxon>
    </lineage>
</organism>
<dbReference type="EMBL" id="LAZR01000085">
    <property type="protein sequence ID" value="KKN93473.1"/>
    <property type="molecule type" value="Genomic_DNA"/>
</dbReference>
<accession>A0A0F9XMS4</accession>
<dbReference type="AlphaFoldDB" id="A0A0F9XMS4"/>
<evidence type="ECO:0000313" key="1">
    <source>
        <dbReference type="EMBL" id="KKN93473.1"/>
    </source>
</evidence>
<reference evidence="1" key="1">
    <citation type="journal article" date="2015" name="Nature">
        <title>Complex archaea that bridge the gap between prokaryotes and eukaryotes.</title>
        <authorList>
            <person name="Spang A."/>
            <person name="Saw J.H."/>
            <person name="Jorgensen S.L."/>
            <person name="Zaremba-Niedzwiedzka K."/>
            <person name="Martijn J."/>
            <person name="Lind A.E."/>
            <person name="van Eijk R."/>
            <person name="Schleper C."/>
            <person name="Guy L."/>
            <person name="Ettema T.J."/>
        </authorList>
    </citation>
    <scope>NUCLEOTIDE SEQUENCE</scope>
</reference>
<protein>
    <submittedName>
        <fullName evidence="1">Uncharacterized protein</fullName>
    </submittedName>
</protein>
<proteinExistence type="predicted"/>
<name>A0A0F9XMS4_9ZZZZ</name>